<protein>
    <submittedName>
        <fullName evidence="1">Uncharacterized protein</fullName>
    </submittedName>
</protein>
<gene>
    <name evidence="1" type="ORF">KCG34_12220</name>
</gene>
<keyword evidence="2" id="KW-1185">Reference proteome</keyword>
<name>A0A975IYL2_9CAUL</name>
<accession>A0A975IYL2</accession>
<evidence type="ECO:0000313" key="2">
    <source>
        <dbReference type="Proteomes" id="UP000676409"/>
    </source>
</evidence>
<proteinExistence type="predicted"/>
<reference evidence="1" key="1">
    <citation type="submission" date="2021-04" db="EMBL/GenBank/DDBJ databases">
        <title>The complete genome sequence of Caulobacter sp. S6.</title>
        <authorList>
            <person name="Tang Y."/>
            <person name="Ouyang W."/>
            <person name="Liu Q."/>
            <person name="Huang B."/>
            <person name="Guo Z."/>
            <person name="Lei P."/>
        </authorList>
    </citation>
    <scope>NUCLEOTIDE SEQUENCE</scope>
    <source>
        <strain evidence="1">S6</strain>
    </source>
</reference>
<dbReference type="RefSeq" id="WP_211940621.1">
    <property type="nucleotide sequence ID" value="NZ_CP073078.1"/>
</dbReference>
<evidence type="ECO:0000313" key="1">
    <source>
        <dbReference type="EMBL" id="QUD90571.1"/>
    </source>
</evidence>
<dbReference type="EMBL" id="CP073078">
    <property type="protein sequence ID" value="QUD90571.1"/>
    <property type="molecule type" value="Genomic_DNA"/>
</dbReference>
<dbReference type="Proteomes" id="UP000676409">
    <property type="component" value="Chromosome"/>
</dbReference>
<dbReference type="AlphaFoldDB" id="A0A975IYL2"/>
<sequence length="97" mass="11289">MGGMIEVLLAHEVWEDPDGASFEFGLPHPSLDAFRQQHEPNARRLHVIFAPSYNAAMQAYYERQGWGEYQPIEGVKDDVYTDAQRSEQQLLRPEHYR</sequence>
<organism evidence="1 2">
    <name type="scientific">Phenylobacterium montanum</name>
    <dbReference type="NCBI Taxonomy" id="2823693"/>
    <lineage>
        <taxon>Bacteria</taxon>
        <taxon>Pseudomonadati</taxon>
        <taxon>Pseudomonadota</taxon>
        <taxon>Alphaproteobacteria</taxon>
        <taxon>Caulobacterales</taxon>
        <taxon>Caulobacteraceae</taxon>
        <taxon>Phenylobacterium</taxon>
    </lineage>
</organism>
<dbReference type="KEGG" id="caul:KCG34_12220"/>